<keyword evidence="4 8" id="KW-0732">Signal</keyword>
<keyword evidence="5" id="KW-0378">Hydrolase</keyword>
<dbReference type="Pfam" id="PF00328">
    <property type="entry name" value="His_Phos_2"/>
    <property type="match status" value="1"/>
</dbReference>
<dbReference type="InterPro" id="IPR000560">
    <property type="entry name" value="His_Pase_clade-2"/>
</dbReference>
<comment type="similarity">
    <text evidence="2">Belongs to the histidine acid phosphatase family.</text>
</comment>
<accession>A0ABN8LV22</accession>
<evidence type="ECO:0000256" key="8">
    <source>
        <dbReference type="SAM" id="SignalP"/>
    </source>
</evidence>
<dbReference type="PANTHER" id="PTHR11567:SF211">
    <property type="entry name" value="PROSTATIC ACID PHOSPHATASE"/>
    <property type="match status" value="1"/>
</dbReference>
<dbReference type="PANTHER" id="PTHR11567">
    <property type="entry name" value="ACID PHOSPHATASE-RELATED"/>
    <property type="match status" value="1"/>
</dbReference>
<dbReference type="Proteomes" id="UP001159427">
    <property type="component" value="Unassembled WGS sequence"/>
</dbReference>
<dbReference type="PROSITE" id="PS00616">
    <property type="entry name" value="HIS_ACID_PHOSPHAT_1"/>
    <property type="match status" value="1"/>
</dbReference>
<comment type="caution">
    <text evidence="9">The sequence shown here is derived from an EMBL/GenBank/DDBJ whole genome shotgun (WGS) entry which is preliminary data.</text>
</comment>
<feature type="signal peptide" evidence="8">
    <location>
        <begin position="1"/>
        <end position="25"/>
    </location>
</feature>
<dbReference type="EC" id="3.1.3.2" evidence="3"/>
<keyword evidence="7" id="KW-0325">Glycoprotein</keyword>
<feature type="chain" id="PRO_5045154938" description="acid phosphatase" evidence="8">
    <location>
        <begin position="26"/>
        <end position="496"/>
    </location>
</feature>
<dbReference type="CDD" id="cd07061">
    <property type="entry name" value="HP_HAP_like"/>
    <property type="match status" value="1"/>
</dbReference>
<dbReference type="InterPro" id="IPR029033">
    <property type="entry name" value="His_PPase_superfam"/>
</dbReference>
<evidence type="ECO:0000256" key="5">
    <source>
        <dbReference type="ARBA" id="ARBA00022801"/>
    </source>
</evidence>
<evidence type="ECO:0000256" key="1">
    <source>
        <dbReference type="ARBA" id="ARBA00000032"/>
    </source>
</evidence>
<name>A0ABN8LV22_9CNID</name>
<organism evidence="9 10">
    <name type="scientific">Porites evermanni</name>
    <dbReference type="NCBI Taxonomy" id="104178"/>
    <lineage>
        <taxon>Eukaryota</taxon>
        <taxon>Metazoa</taxon>
        <taxon>Cnidaria</taxon>
        <taxon>Anthozoa</taxon>
        <taxon>Hexacorallia</taxon>
        <taxon>Scleractinia</taxon>
        <taxon>Fungiina</taxon>
        <taxon>Poritidae</taxon>
        <taxon>Porites</taxon>
    </lineage>
</organism>
<dbReference type="EMBL" id="CALNXI010000170">
    <property type="protein sequence ID" value="CAH3021128.1"/>
    <property type="molecule type" value="Genomic_DNA"/>
</dbReference>
<evidence type="ECO:0000256" key="4">
    <source>
        <dbReference type="ARBA" id="ARBA00022729"/>
    </source>
</evidence>
<dbReference type="Gene3D" id="3.40.50.1240">
    <property type="entry name" value="Phosphoglycerate mutase-like"/>
    <property type="match status" value="1"/>
</dbReference>
<gene>
    <name evidence="9" type="ORF">PEVE_00010051</name>
</gene>
<evidence type="ECO:0000256" key="2">
    <source>
        <dbReference type="ARBA" id="ARBA00005375"/>
    </source>
</evidence>
<evidence type="ECO:0000313" key="10">
    <source>
        <dbReference type="Proteomes" id="UP001159427"/>
    </source>
</evidence>
<reference evidence="9 10" key="1">
    <citation type="submission" date="2022-05" db="EMBL/GenBank/DDBJ databases">
        <authorList>
            <consortium name="Genoscope - CEA"/>
            <person name="William W."/>
        </authorList>
    </citation>
    <scope>NUCLEOTIDE SEQUENCE [LARGE SCALE GENOMIC DNA]</scope>
</reference>
<evidence type="ECO:0000256" key="6">
    <source>
        <dbReference type="ARBA" id="ARBA00023157"/>
    </source>
</evidence>
<keyword evidence="10" id="KW-1185">Reference proteome</keyword>
<dbReference type="InterPro" id="IPR033379">
    <property type="entry name" value="Acid_Pase_AS"/>
</dbReference>
<dbReference type="InterPro" id="IPR050645">
    <property type="entry name" value="Histidine_acid_phosphatase"/>
</dbReference>
<evidence type="ECO:0000256" key="3">
    <source>
        <dbReference type="ARBA" id="ARBA00012646"/>
    </source>
</evidence>
<dbReference type="SUPFAM" id="SSF53254">
    <property type="entry name" value="Phosphoglycerate mutase-like"/>
    <property type="match status" value="1"/>
</dbReference>
<comment type="catalytic activity">
    <reaction evidence="1">
        <text>a phosphate monoester + H2O = an alcohol + phosphate</text>
        <dbReference type="Rhea" id="RHEA:15017"/>
        <dbReference type="ChEBI" id="CHEBI:15377"/>
        <dbReference type="ChEBI" id="CHEBI:30879"/>
        <dbReference type="ChEBI" id="CHEBI:43474"/>
        <dbReference type="ChEBI" id="CHEBI:67140"/>
        <dbReference type="EC" id="3.1.3.2"/>
    </reaction>
</comment>
<evidence type="ECO:0000256" key="7">
    <source>
        <dbReference type="ARBA" id="ARBA00023180"/>
    </source>
</evidence>
<proteinExistence type="inferred from homology"/>
<keyword evidence="6" id="KW-1015">Disulfide bond</keyword>
<evidence type="ECO:0000313" key="9">
    <source>
        <dbReference type="EMBL" id="CAH3021128.1"/>
    </source>
</evidence>
<sequence length="496" mass="57001">MVHFSYLFCCLFVGFSALLLSPATCQEDEVTMKLVMVNALYRHGDRSPTHIYPNDPWQEDVWPQGMGMLTQKGMRQEYALGEFLKSRYMRKFKLLNSTYIYKELYIRSSDRDRCLMSAQTQLNGLYPPRGHQIWRDHLDWQPIGIHVVPKKDDYLLRPFDYNCPRYFKLHDEDKKQLEYIQMSKKYKDMLAYVSENTGEKVDVSTTYKITDPLISEASHGLAWPDWVNNGTTYEDLRTVANFGMYWNFNTREKARLTGGALVGRMIDNMKLMLSPPDTTSEPVRKAYLYSAHDTTVSAFLSALLAFNRVCPDYSSAAILELFRSSNDSVTPQFFVRLVYRFGQTSPEILKIPGCDTFCPLEKFIELTADVIPVDVAKECALEQEKCTCIKVIDYNAEGCYKDSKKKSKKIFTKKFSTVEGVDRKNPDVEKIFLECKEMAEKEGYEIFAIQNVNMCITTANGKVADFQKFGESRGCVVNKQGHGVGKRRAANFVYTA</sequence>
<protein>
    <recommendedName>
        <fullName evidence="3">acid phosphatase</fullName>
        <ecNumber evidence="3">3.1.3.2</ecNumber>
    </recommendedName>
</protein>